<evidence type="ECO:0000313" key="3">
    <source>
        <dbReference type="Proteomes" id="UP000546244"/>
    </source>
</evidence>
<dbReference type="EMBL" id="JAARVD010000011">
    <property type="protein sequence ID" value="MBC1798457.1"/>
    <property type="molecule type" value="Genomic_DNA"/>
</dbReference>
<dbReference type="EMBL" id="JAARMV010000008">
    <property type="protein sequence ID" value="MBC2373697.1"/>
    <property type="molecule type" value="Genomic_DNA"/>
</dbReference>
<evidence type="ECO:0000313" key="4">
    <source>
        <dbReference type="Proteomes" id="UP000548082"/>
    </source>
</evidence>
<evidence type="ECO:0000313" key="2">
    <source>
        <dbReference type="EMBL" id="MBC2373697.1"/>
    </source>
</evidence>
<proteinExistence type="predicted"/>
<dbReference type="AlphaFoldDB" id="A0A7X1A9C9"/>
<organism evidence="2 3">
    <name type="scientific">Listeria booriae</name>
    <dbReference type="NCBI Taxonomy" id="1552123"/>
    <lineage>
        <taxon>Bacteria</taxon>
        <taxon>Bacillati</taxon>
        <taxon>Bacillota</taxon>
        <taxon>Bacilli</taxon>
        <taxon>Bacillales</taxon>
        <taxon>Listeriaceae</taxon>
        <taxon>Listeria</taxon>
    </lineage>
</organism>
<gene>
    <name evidence="2" type="ORF">HBP98_16925</name>
    <name evidence="1" type="ORF">HCA55_17090</name>
</gene>
<evidence type="ECO:0000313" key="1">
    <source>
        <dbReference type="EMBL" id="MBC1798457.1"/>
    </source>
</evidence>
<name>A0A7X1A9C9_9LIST</name>
<sequence>MADCYKIEKGDEFYEDAEKVHHQDRKAFSKEVSNLLGFEANGNIAFNRKKLLVKESALEEFKPEWVSMFKLGGGEFLTPKVSQKQLIDDYAALRKKYNMDMNIELLLLFSDFSGPAEIIFDFDKSGYVYIELEKKQGEEANRRYTAITEIEFAERKLEGLKYRERKA</sequence>
<reference evidence="3 4" key="1">
    <citation type="submission" date="2020-03" db="EMBL/GenBank/DDBJ databases">
        <title>Soil Listeria distribution.</title>
        <authorList>
            <person name="Liao J."/>
            <person name="Wiedmann M."/>
        </authorList>
    </citation>
    <scope>NUCLEOTIDE SEQUENCE [LARGE SCALE GENOMIC DNA]</scope>
    <source>
        <strain evidence="1 4">FSL L7-0990</strain>
        <strain evidence="2 3">FSL L7-1850</strain>
    </source>
</reference>
<protein>
    <submittedName>
        <fullName evidence="2">Uncharacterized protein</fullName>
    </submittedName>
</protein>
<accession>A0A7X1A9C9</accession>
<comment type="caution">
    <text evidence="2">The sequence shown here is derived from an EMBL/GenBank/DDBJ whole genome shotgun (WGS) entry which is preliminary data.</text>
</comment>
<dbReference type="Proteomes" id="UP000548082">
    <property type="component" value="Unassembled WGS sequence"/>
</dbReference>
<dbReference type="RefSeq" id="WP_185522609.1">
    <property type="nucleotide sequence ID" value="NZ_JAARMV010000008.1"/>
</dbReference>
<dbReference type="Proteomes" id="UP000546244">
    <property type="component" value="Unassembled WGS sequence"/>
</dbReference>